<protein>
    <submittedName>
        <fullName evidence="2">Uncharacterized protein</fullName>
    </submittedName>
</protein>
<evidence type="ECO:0000256" key="1">
    <source>
        <dbReference type="SAM" id="MobiDB-lite"/>
    </source>
</evidence>
<name>A0ABW3MFM4_9PSEU</name>
<dbReference type="EMBL" id="JBHTIS010001355">
    <property type="protein sequence ID" value="MFD1048009.1"/>
    <property type="molecule type" value="Genomic_DNA"/>
</dbReference>
<reference evidence="3" key="1">
    <citation type="journal article" date="2019" name="Int. J. Syst. Evol. Microbiol.">
        <title>The Global Catalogue of Microorganisms (GCM) 10K type strain sequencing project: providing services to taxonomists for standard genome sequencing and annotation.</title>
        <authorList>
            <consortium name="The Broad Institute Genomics Platform"/>
            <consortium name="The Broad Institute Genome Sequencing Center for Infectious Disease"/>
            <person name="Wu L."/>
            <person name="Ma J."/>
        </authorList>
    </citation>
    <scope>NUCLEOTIDE SEQUENCE [LARGE SCALE GENOMIC DNA]</scope>
    <source>
        <strain evidence="3">JCM 31486</strain>
    </source>
</reference>
<sequence>KRQWKITVTDPDEGNAKRASFEITMLGDGTFAQPVQAHIVEVVESLPELTGIDLTQRIPRVRPPIPNPAPPFTPGQDSLAAASAMLAEAQRTPPVPATFGQQ</sequence>
<evidence type="ECO:0000313" key="2">
    <source>
        <dbReference type="EMBL" id="MFD1048009.1"/>
    </source>
</evidence>
<dbReference type="Proteomes" id="UP001597045">
    <property type="component" value="Unassembled WGS sequence"/>
</dbReference>
<accession>A0ABW3MFM4</accession>
<keyword evidence="3" id="KW-1185">Reference proteome</keyword>
<evidence type="ECO:0000313" key="3">
    <source>
        <dbReference type="Proteomes" id="UP001597045"/>
    </source>
</evidence>
<feature type="non-terminal residue" evidence="2">
    <location>
        <position position="1"/>
    </location>
</feature>
<organism evidence="2 3">
    <name type="scientific">Kibdelosporangium lantanae</name>
    <dbReference type="NCBI Taxonomy" id="1497396"/>
    <lineage>
        <taxon>Bacteria</taxon>
        <taxon>Bacillati</taxon>
        <taxon>Actinomycetota</taxon>
        <taxon>Actinomycetes</taxon>
        <taxon>Pseudonocardiales</taxon>
        <taxon>Pseudonocardiaceae</taxon>
        <taxon>Kibdelosporangium</taxon>
    </lineage>
</organism>
<gene>
    <name evidence="2" type="ORF">ACFQ1S_21945</name>
</gene>
<proteinExistence type="predicted"/>
<comment type="caution">
    <text evidence="2">The sequence shown here is derived from an EMBL/GenBank/DDBJ whole genome shotgun (WGS) entry which is preliminary data.</text>
</comment>
<feature type="region of interest" description="Disordered" evidence="1">
    <location>
        <begin position="82"/>
        <end position="102"/>
    </location>
</feature>